<dbReference type="Gene3D" id="3.90.1530.10">
    <property type="entry name" value="Conserved hypothetical protein from pyrococcus furiosus pfu- 392566-001, ParB domain"/>
    <property type="match status" value="1"/>
</dbReference>
<dbReference type="InterPro" id="IPR003115">
    <property type="entry name" value="ParB_N"/>
</dbReference>
<evidence type="ECO:0000259" key="2">
    <source>
        <dbReference type="SMART" id="SM00470"/>
    </source>
</evidence>
<dbReference type="SUPFAM" id="SSF110849">
    <property type="entry name" value="ParB/Sulfiredoxin"/>
    <property type="match status" value="1"/>
</dbReference>
<sequence>MQKKTENIADFRQGKLFRIHYSKLIQSSFQYREIAAAAVEKLADLLEADGEVLQPLLVRKKGADSYEILAGHKRFLACRLLVEERGEEKFAMIPCCIRAMNDIKAEFSVYSTNGYENKSPYEKMKEIEGMARLMKEHPEAFAEGKGRLVERLAKQLQMSRSVVSDYQNISHNLSAAGKEAFRVGVLDKSAAVTLAVLPEEKQEEILSKGITTRQKIREYIKPKFQTNEKEEKCETQTAPGIENPEVSSACPERLSNSSHIGKITFQETDAGDRKENEFSGMTMKSASVPERLNREASEQECTVKAVRRIFPEESPLQECTGKCPYCGMDVYYPSDLHYCGICGNALHWNWDV</sequence>
<keyword evidence="4" id="KW-1185">Reference proteome</keyword>
<dbReference type="RefSeq" id="WP_118644382.1">
    <property type="nucleotide sequence ID" value="NZ_CP060635.1"/>
</dbReference>
<evidence type="ECO:0000313" key="3">
    <source>
        <dbReference type="EMBL" id="QNM10523.1"/>
    </source>
</evidence>
<protein>
    <submittedName>
        <fullName evidence="3">ParB N-terminal domain-containing protein</fullName>
    </submittedName>
</protein>
<dbReference type="Pfam" id="PF02195">
    <property type="entry name" value="ParB_N"/>
    <property type="match status" value="1"/>
</dbReference>
<dbReference type="EMBL" id="CP060635">
    <property type="protein sequence ID" value="QNM10523.1"/>
    <property type="molecule type" value="Genomic_DNA"/>
</dbReference>
<feature type="region of interest" description="Disordered" evidence="1">
    <location>
        <begin position="227"/>
        <end position="252"/>
    </location>
</feature>
<dbReference type="Proteomes" id="UP000515860">
    <property type="component" value="Chromosome"/>
</dbReference>
<dbReference type="GO" id="GO:0005694">
    <property type="term" value="C:chromosome"/>
    <property type="evidence" value="ECO:0007669"/>
    <property type="project" value="TreeGrafter"/>
</dbReference>
<organism evidence="3 4">
    <name type="scientific">Wansuia hejianensis</name>
    <dbReference type="NCBI Taxonomy" id="2763667"/>
    <lineage>
        <taxon>Bacteria</taxon>
        <taxon>Bacillati</taxon>
        <taxon>Bacillota</taxon>
        <taxon>Clostridia</taxon>
        <taxon>Lachnospirales</taxon>
        <taxon>Lachnospiraceae</taxon>
        <taxon>Wansuia</taxon>
    </lineage>
</organism>
<accession>A0A7G9GI91</accession>
<feature type="domain" description="ParB-like N-terminal" evidence="2">
    <location>
        <begin position="17"/>
        <end position="113"/>
    </location>
</feature>
<dbReference type="AlphaFoldDB" id="A0A7G9GI91"/>
<dbReference type="SUPFAM" id="SSF109709">
    <property type="entry name" value="KorB DNA-binding domain-like"/>
    <property type="match status" value="1"/>
</dbReference>
<dbReference type="InterPro" id="IPR036086">
    <property type="entry name" value="ParB/Sulfiredoxin_sf"/>
</dbReference>
<dbReference type="Gene3D" id="1.10.10.2830">
    <property type="match status" value="1"/>
</dbReference>
<proteinExistence type="predicted"/>
<name>A0A7G9GI91_9FIRM</name>
<dbReference type="KEGG" id="whj:H9Q79_13500"/>
<reference evidence="3 4" key="1">
    <citation type="submission" date="2020-08" db="EMBL/GenBank/DDBJ databases">
        <authorList>
            <person name="Liu C."/>
            <person name="Sun Q."/>
        </authorList>
    </citation>
    <scope>NUCLEOTIDE SEQUENCE [LARGE SCALE GENOMIC DNA]</scope>
    <source>
        <strain evidence="3 4">NSJ-29</strain>
    </source>
</reference>
<dbReference type="InterPro" id="IPR050336">
    <property type="entry name" value="Chromosome_partition/occlusion"/>
</dbReference>
<dbReference type="PANTHER" id="PTHR33375:SF7">
    <property type="entry name" value="CHROMOSOME 2-PARTITIONING PROTEIN PARB-RELATED"/>
    <property type="match status" value="1"/>
</dbReference>
<dbReference type="SMART" id="SM00470">
    <property type="entry name" value="ParB"/>
    <property type="match status" value="1"/>
</dbReference>
<dbReference type="PANTHER" id="PTHR33375">
    <property type="entry name" value="CHROMOSOME-PARTITIONING PROTEIN PARB-RELATED"/>
    <property type="match status" value="1"/>
</dbReference>
<evidence type="ECO:0000256" key="1">
    <source>
        <dbReference type="SAM" id="MobiDB-lite"/>
    </source>
</evidence>
<dbReference type="GO" id="GO:0007059">
    <property type="term" value="P:chromosome segregation"/>
    <property type="evidence" value="ECO:0007669"/>
    <property type="project" value="TreeGrafter"/>
</dbReference>
<gene>
    <name evidence="3" type="ORF">H9Q79_13500</name>
</gene>
<evidence type="ECO:0000313" key="4">
    <source>
        <dbReference type="Proteomes" id="UP000515860"/>
    </source>
</evidence>